<comment type="cofactor">
    <cofactor evidence="1">
        <name>Mg(2+)</name>
        <dbReference type="ChEBI" id="CHEBI:18420"/>
    </cofactor>
</comment>
<evidence type="ECO:0000256" key="3">
    <source>
        <dbReference type="ARBA" id="ARBA00005150"/>
    </source>
</evidence>
<dbReference type="InterPro" id="IPR004101">
    <property type="entry name" value="Mur_ligase_C"/>
</dbReference>
<evidence type="ECO:0000256" key="2">
    <source>
        <dbReference type="ARBA" id="ARBA00004799"/>
    </source>
</evidence>
<keyword evidence="11 18" id="KW-0547">Nucleotide-binding</keyword>
<dbReference type="PANTHER" id="PTHR11136">
    <property type="entry name" value="FOLYLPOLYGLUTAMATE SYNTHASE-RELATED"/>
    <property type="match status" value="1"/>
</dbReference>
<dbReference type="GO" id="GO:0046656">
    <property type="term" value="P:folic acid biosynthetic process"/>
    <property type="evidence" value="ECO:0007669"/>
    <property type="project" value="UniProtKB-KW"/>
</dbReference>
<dbReference type="InterPro" id="IPR036565">
    <property type="entry name" value="Mur-like_cat_sf"/>
</dbReference>
<evidence type="ECO:0000256" key="9">
    <source>
        <dbReference type="ARBA" id="ARBA00022598"/>
    </source>
</evidence>
<keyword evidence="12 18" id="KW-0067">ATP-binding</keyword>
<proteinExistence type="inferred from homology"/>
<dbReference type="Pfam" id="PF02875">
    <property type="entry name" value="Mur_ligase_C"/>
    <property type="match status" value="1"/>
</dbReference>
<comment type="pathway">
    <text evidence="2">Cofactor biosynthesis; tetrahydrofolate biosynthesis; 7,8-dihydrofolate from 2-amino-4-hydroxy-6-hydroxymethyl-7,8-dihydropteridine diphosphate and 4-aminobenzoate: step 2/2.</text>
</comment>
<keyword evidence="13" id="KW-0460">Magnesium</keyword>
<evidence type="ECO:0000256" key="7">
    <source>
        <dbReference type="ARBA" id="ARBA00013025"/>
    </source>
</evidence>
<comment type="pathway">
    <text evidence="3">Cofactor biosynthesis; tetrahydrofolylpolyglutamate biosynthesis.</text>
</comment>
<dbReference type="Pfam" id="PF08245">
    <property type="entry name" value="Mur_ligase_M"/>
    <property type="match status" value="1"/>
</dbReference>
<dbReference type="SUPFAM" id="SSF53244">
    <property type="entry name" value="MurD-like peptide ligases, peptide-binding domain"/>
    <property type="match status" value="1"/>
</dbReference>
<evidence type="ECO:0000256" key="8">
    <source>
        <dbReference type="ARBA" id="ARBA00019357"/>
    </source>
</evidence>
<evidence type="ECO:0000313" key="22">
    <source>
        <dbReference type="Proteomes" id="UP000031620"/>
    </source>
</evidence>
<dbReference type="GO" id="GO:0046872">
    <property type="term" value="F:metal ion binding"/>
    <property type="evidence" value="ECO:0007669"/>
    <property type="project" value="UniProtKB-KW"/>
</dbReference>
<evidence type="ECO:0000256" key="1">
    <source>
        <dbReference type="ARBA" id="ARBA00001946"/>
    </source>
</evidence>
<organism evidence="21 22">
    <name type="scientific">Paucilactobacillus hokkaidonensis JCM 18461</name>
    <dbReference type="NCBI Taxonomy" id="1291742"/>
    <lineage>
        <taxon>Bacteria</taxon>
        <taxon>Bacillati</taxon>
        <taxon>Bacillota</taxon>
        <taxon>Bacilli</taxon>
        <taxon>Lactobacillales</taxon>
        <taxon>Lactobacillaceae</taxon>
        <taxon>Paucilactobacillus</taxon>
    </lineage>
</organism>
<name>A0A0A1GUW6_9LACO</name>
<reference evidence="21 22" key="1">
    <citation type="submission" date="2014-11" db="EMBL/GenBank/DDBJ databases">
        <title>Complete genome sequence and analysis of Lactobacillus hokkaidonensis LOOC260T.</title>
        <authorList>
            <person name="Tanizawa Y."/>
            <person name="Tohno M."/>
            <person name="Kaminuma E."/>
            <person name="Nakamura Y."/>
            <person name="Arita M."/>
        </authorList>
    </citation>
    <scope>NUCLEOTIDE SEQUENCE [LARGE SCALE GENOMIC DNA]</scope>
    <source>
        <strain evidence="21 22">LOOC260</strain>
    </source>
</reference>
<evidence type="ECO:0000259" key="19">
    <source>
        <dbReference type="Pfam" id="PF02875"/>
    </source>
</evidence>
<dbReference type="GO" id="GO:0005737">
    <property type="term" value="C:cytoplasm"/>
    <property type="evidence" value="ECO:0007669"/>
    <property type="project" value="TreeGrafter"/>
</dbReference>
<dbReference type="InterPro" id="IPR001645">
    <property type="entry name" value="Folylpolyglutamate_synth"/>
</dbReference>
<dbReference type="EC" id="6.3.2.12" evidence="6"/>
<dbReference type="STRING" id="1291742.LOOC260_115570"/>
<dbReference type="PANTHER" id="PTHR11136:SF0">
    <property type="entry name" value="DIHYDROFOLATE SYNTHETASE-RELATED"/>
    <property type="match status" value="1"/>
</dbReference>
<sequence>MKKIVTYEDALNFIHGRTQFKKIPTLKRMKKLMEKLGNPQNELQMIHVAGTNGKGSTVAFLQSLFMQQGLQVGTFTSPFLKRFNERISLNGKPIDDDELVKLTQAILPIIQQLDATLPEGGPTEFEIVTALMFMYFNQVQPDIVIVEVGIGGLFDSTNIISPLISVITTIGYDHMKLLGDTLPKIAAQKGGIIKPGVPVVIGELPEDANDTITKIAQQQNAKLYQPTIDYLVTKEELPKWGAQFKYSGIGLTSVEFTIDLLGDYQIDNAAVALTAFQLYCESHDFTPAINTMKKGLQMAYWAGRMERVNDQPLIILDGAHNLPAVTAIAQTIKTTFKHQEVYVLIAILADKQVHKMVATLAALKNVHLVVTPFAGPTKKRPGAISEQLLANQQPVNEIKTVNSWQAGLVQITQQMSADDILLITGSLYFISEVRPFFKD</sequence>
<dbReference type="Proteomes" id="UP000031620">
    <property type="component" value="Chromosome"/>
</dbReference>
<evidence type="ECO:0000256" key="6">
    <source>
        <dbReference type="ARBA" id="ARBA00013023"/>
    </source>
</evidence>
<comment type="catalytic activity">
    <reaction evidence="16">
        <text>(6S)-5,6,7,8-tetrahydrofolyl-(gamma-L-Glu)(n) + L-glutamate + ATP = (6S)-5,6,7,8-tetrahydrofolyl-(gamma-L-Glu)(n+1) + ADP + phosphate + H(+)</text>
        <dbReference type="Rhea" id="RHEA:10580"/>
        <dbReference type="Rhea" id="RHEA-COMP:14738"/>
        <dbReference type="Rhea" id="RHEA-COMP:14740"/>
        <dbReference type="ChEBI" id="CHEBI:15378"/>
        <dbReference type="ChEBI" id="CHEBI:29985"/>
        <dbReference type="ChEBI" id="CHEBI:30616"/>
        <dbReference type="ChEBI" id="CHEBI:43474"/>
        <dbReference type="ChEBI" id="CHEBI:141005"/>
        <dbReference type="ChEBI" id="CHEBI:456216"/>
        <dbReference type="EC" id="6.3.2.17"/>
    </reaction>
</comment>
<accession>A0A0A1GUW6</accession>
<dbReference type="GO" id="GO:0008841">
    <property type="term" value="F:dihydrofolate synthase activity"/>
    <property type="evidence" value="ECO:0007669"/>
    <property type="project" value="UniProtKB-EC"/>
</dbReference>
<dbReference type="EC" id="6.3.2.17" evidence="7"/>
<evidence type="ECO:0000256" key="13">
    <source>
        <dbReference type="ARBA" id="ARBA00022842"/>
    </source>
</evidence>
<evidence type="ECO:0000256" key="17">
    <source>
        <dbReference type="ARBA" id="ARBA00049161"/>
    </source>
</evidence>
<evidence type="ECO:0000256" key="18">
    <source>
        <dbReference type="PIRNR" id="PIRNR001563"/>
    </source>
</evidence>
<dbReference type="Gene3D" id="3.90.190.20">
    <property type="entry name" value="Mur ligase, C-terminal domain"/>
    <property type="match status" value="1"/>
</dbReference>
<dbReference type="PROSITE" id="PS01012">
    <property type="entry name" value="FOLYLPOLYGLU_SYNT_2"/>
    <property type="match status" value="1"/>
</dbReference>
<feature type="domain" description="Mur ligase C-terminal" evidence="19">
    <location>
        <begin position="303"/>
        <end position="426"/>
    </location>
</feature>
<evidence type="ECO:0000256" key="16">
    <source>
        <dbReference type="ARBA" id="ARBA00047493"/>
    </source>
</evidence>
<comment type="subunit">
    <text evidence="5">Monomer.</text>
</comment>
<dbReference type="KEGG" id="lho:LOOC260_115570"/>
<dbReference type="InterPro" id="IPR018109">
    <property type="entry name" value="Folylpolyglutamate_synth_CS"/>
</dbReference>
<dbReference type="GO" id="GO:0004326">
    <property type="term" value="F:tetrahydrofolylpolyglutamate synthase activity"/>
    <property type="evidence" value="ECO:0007669"/>
    <property type="project" value="UniProtKB-EC"/>
</dbReference>
<evidence type="ECO:0000313" key="21">
    <source>
        <dbReference type="EMBL" id="BAP86067.1"/>
    </source>
</evidence>
<protein>
    <recommendedName>
        <fullName evidence="8">Dihydrofolate synthase/folylpolyglutamate synthase</fullName>
        <ecNumber evidence="6">6.3.2.12</ecNumber>
        <ecNumber evidence="7">6.3.2.17</ecNumber>
    </recommendedName>
    <alternativeName>
        <fullName evidence="15">Tetrahydrofolylpolyglutamate synthase</fullName>
    </alternativeName>
</protein>
<dbReference type="Gene3D" id="3.40.1190.10">
    <property type="entry name" value="Mur-like, catalytic domain"/>
    <property type="match status" value="1"/>
</dbReference>
<dbReference type="InterPro" id="IPR013221">
    <property type="entry name" value="Mur_ligase_cen"/>
</dbReference>
<evidence type="ECO:0000256" key="12">
    <source>
        <dbReference type="ARBA" id="ARBA00022840"/>
    </source>
</evidence>
<evidence type="ECO:0000256" key="5">
    <source>
        <dbReference type="ARBA" id="ARBA00011245"/>
    </source>
</evidence>
<evidence type="ECO:0000259" key="20">
    <source>
        <dbReference type="Pfam" id="PF08245"/>
    </source>
</evidence>
<evidence type="ECO:0000256" key="14">
    <source>
        <dbReference type="ARBA" id="ARBA00022909"/>
    </source>
</evidence>
<dbReference type="InterPro" id="IPR036615">
    <property type="entry name" value="Mur_ligase_C_dom_sf"/>
</dbReference>
<dbReference type="NCBIfam" id="TIGR01499">
    <property type="entry name" value="folC"/>
    <property type="match status" value="1"/>
</dbReference>
<evidence type="ECO:0000256" key="10">
    <source>
        <dbReference type="ARBA" id="ARBA00022723"/>
    </source>
</evidence>
<dbReference type="HOGENOM" id="CLU_015869_1_1_9"/>
<dbReference type="AlphaFoldDB" id="A0A0A1GUW6"/>
<dbReference type="FunFam" id="3.40.1190.10:FF:000004">
    <property type="entry name" value="Dihydrofolate synthase/folylpolyglutamate synthase"/>
    <property type="match status" value="1"/>
</dbReference>
<dbReference type="EMBL" id="AP014680">
    <property type="protein sequence ID" value="BAP86067.1"/>
    <property type="molecule type" value="Genomic_DNA"/>
</dbReference>
<evidence type="ECO:0000256" key="11">
    <source>
        <dbReference type="ARBA" id="ARBA00022741"/>
    </source>
</evidence>
<dbReference type="SUPFAM" id="SSF53623">
    <property type="entry name" value="MurD-like peptide ligases, catalytic domain"/>
    <property type="match status" value="1"/>
</dbReference>
<keyword evidence="9 18" id="KW-0436">Ligase</keyword>
<dbReference type="GO" id="GO:0005524">
    <property type="term" value="F:ATP binding"/>
    <property type="evidence" value="ECO:0007669"/>
    <property type="project" value="UniProtKB-KW"/>
</dbReference>
<dbReference type="PIRSF" id="PIRSF001563">
    <property type="entry name" value="Folylpolyglu_synth"/>
    <property type="match status" value="1"/>
</dbReference>
<comment type="similarity">
    <text evidence="4 18">Belongs to the folylpolyglutamate synthase family.</text>
</comment>
<comment type="catalytic activity">
    <reaction evidence="17">
        <text>7,8-dihydropteroate + L-glutamate + ATP = 7,8-dihydrofolate + ADP + phosphate + H(+)</text>
        <dbReference type="Rhea" id="RHEA:23584"/>
        <dbReference type="ChEBI" id="CHEBI:15378"/>
        <dbReference type="ChEBI" id="CHEBI:17839"/>
        <dbReference type="ChEBI" id="CHEBI:29985"/>
        <dbReference type="ChEBI" id="CHEBI:30616"/>
        <dbReference type="ChEBI" id="CHEBI:43474"/>
        <dbReference type="ChEBI" id="CHEBI:57451"/>
        <dbReference type="ChEBI" id="CHEBI:456216"/>
        <dbReference type="EC" id="6.3.2.12"/>
    </reaction>
</comment>
<gene>
    <name evidence="21" type="ORF">LOOC260_115570</name>
</gene>
<keyword evidence="14" id="KW-0289">Folate biosynthesis</keyword>
<keyword evidence="10" id="KW-0479">Metal-binding</keyword>
<feature type="domain" description="Mur ligase central" evidence="20">
    <location>
        <begin position="48"/>
        <end position="275"/>
    </location>
</feature>
<evidence type="ECO:0000256" key="15">
    <source>
        <dbReference type="ARBA" id="ARBA00030592"/>
    </source>
</evidence>
<evidence type="ECO:0000256" key="4">
    <source>
        <dbReference type="ARBA" id="ARBA00008276"/>
    </source>
</evidence>